<sequence>AIQSVWHELQKSFVSRAFLVAEPHQSGDLHIHG</sequence>
<comment type="caution">
    <text evidence="1">The sequence shown here is derived from an EMBL/GenBank/DDBJ whole genome shotgun (WGS) entry which is preliminary data.</text>
</comment>
<organism evidence="1">
    <name type="scientific">marine sediment metagenome</name>
    <dbReference type="NCBI Taxonomy" id="412755"/>
    <lineage>
        <taxon>unclassified sequences</taxon>
        <taxon>metagenomes</taxon>
        <taxon>ecological metagenomes</taxon>
    </lineage>
</organism>
<protein>
    <submittedName>
        <fullName evidence="1">Uncharacterized protein</fullName>
    </submittedName>
</protein>
<proteinExistence type="predicted"/>
<evidence type="ECO:0000313" key="1">
    <source>
        <dbReference type="EMBL" id="GAJ20077.1"/>
    </source>
</evidence>
<feature type="non-terminal residue" evidence="1">
    <location>
        <position position="1"/>
    </location>
</feature>
<dbReference type="AlphaFoldDB" id="X1VL96"/>
<accession>X1VL96</accession>
<dbReference type="EMBL" id="BARW01043458">
    <property type="protein sequence ID" value="GAJ20077.1"/>
    <property type="molecule type" value="Genomic_DNA"/>
</dbReference>
<reference evidence="1" key="1">
    <citation type="journal article" date="2014" name="Front. Microbiol.">
        <title>High frequency of phylogenetically diverse reductive dehalogenase-homologous genes in deep subseafloor sedimentary metagenomes.</title>
        <authorList>
            <person name="Kawai M."/>
            <person name="Futagami T."/>
            <person name="Toyoda A."/>
            <person name="Takaki Y."/>
            <person name="Nishi S."/>
            <person name="Hori S."/>
            <person name="Arai W."/>
            <person name="Tsubouchi T."/>
            <person name="Morono Y."/>
            <person name="Uchiyama I."/>
            <person name="Ito T."/>
            <person name="Fujiyama A."/>
            <person name="Inagaki F."/>
            <person name="Takami H."/>
        </authorList>
    </citation>
    <scope>NUCLEOTIDE SEQUENCE</scope>
    <source>
        <strain evidence="1">Expedition CK06-06</strain>
    </source>
</reference>
<feature type="non-terminal residue" evidence="1">
    <location>
        <position position="33"/>
    </location>
</feature>
<gene>
    <name evidence="1" type="ORF">S12H4_63632</name>
</gene>
<name>X1VL96_9ZZZZ</name>